<accession>A0A0P9XUU2</accession>
<dbReference type="AlphaFoldDB" id="A0A0P9XUU2"/>
<organism evidence="4 5">
    <name type="scientific">Pseudomonas syringae pv. primulae</name>
    <dbReference type="NCBI Taxonomy" id="251707"/>
    <lineage>
        <taxon>Bacteria</taxon>
        <taxon>Pseudomonadati</taxon>
        <taxon>Pseudomonadota</taxon>
        <taxon>Gammaproteobacteria</taxon>
        <taxon>Pseudomonadales</taxon>
        <taxon>Pseudomonadaceae</taxon>
        <taxon>Pseudomonas</taxon>
    </lineage>
</organism>
<dbReference type="InterPro" id="IPR029058">
    <property type="entry name" value="AB_hydrolase_fold"/>
</dbReference>
<evidence type="ECO:0000256" key="1">
    <source>
        <dbReference type="ARBA" id="ARBA00010515"/>
    </source>
</evidence>
<dbReference type="PATRIC" id="fig|251707.3.peg.3819"/>
<dbReference type="SUPFAM" id="SSF53474">
    <property type="entry name" value="alpha/beta-Hydrolases"/>
    <property type="match status" value="1"/>
</dbReference>
<keyword evidence="2 4" id="KW-0378">Hydrolase</keyword>
<dbReference type="InterPro" id="IPR050300">
    <property type="entry name" value="GDXG_lipolytic_enzyme"/>
</dbReference>
<evidence type="ECO:0000313" key="4">
    <source>
        <dbReference type="EMBL" id="KPY39767.1"/>
    </source>
</evidence>
<dbReference type="Pfam" id="PF07859">
    <property type="entry name" value="Abhydrolase_3"/>
    <property type="match status" value="1"/>
</dbReference>
<dbReference type="PANTHER" id="PTHR48081:SF30">
    <property type="entry name" value="ACETYL-HYDROLASE LIPR-RELATED"/>
    <property type="match status" value="1"/>
</dbReference>
<feature type="domain" description="Alpha/beta hydrolase fold-3" evidence="3">
    <location>
        <begin position="86"/>
        <end position="287"/>
    </location>
</feature>
<comment type="similarity">
    <text evidence="1">Belongs to the 'GDXG' lipolytic enzyme family.</text>
</comment>
<dbReference type="GO" id="GO:0004806">
    <property type="term" value="F:triacylglycerol lipase activity"/>
    <property type="evidence" value="ECO:0007669"/>
    <property type="project" value="TreeGrafter"/>
</dbReference>
<dbReference type="PANTHER" id="PTHR48081">
    <property type="entry name" value="AB HYDROLASE SUPERFAMILY PROTEIN C4A8.06C"/>
    <property type="match status" value="1"/>
</dbReference>
<protein>
    <submittedName>
        <fullName evidence="4">Alpha/beta hydrolase domain-containing protein</fullName>
    </submittedName>
</protein>
<gene>
    <name evidence="4" type="ORF">ALO52_04864</name>
</gene>
<name>A0A0P9XUU2_9PSED</name>
<sequence>MNYPIEITMNTKVEAAVHTWANSLSDLVPVLKGLDTTTKMSDIRDAYAKMLAQNPAPAGVRFEAVDMGGVPGTLVTPDEIKTDAVVMYIHGGAYIVGRPDGYHGIGGNYAKMLGARVYIPDYRLAPEHKFPASIDDTLRAYEWLLEQKIPANRIAFSGESAGGAMVVSVMVAAKSKGLPLPAVGSSISPWANLEHTGASMSNREGLDPLNSKSVLDILARAFLGDTLANHPLASPVFADVTGLPPILVQIGENELMLSDAMRLATHLADNRVRVNLEVWPAMFHAWHFYAAMLPEGQQAMESSVRFIETGLADASR</sequence>
<evidence type="ECO:0000256" key="2">
    <source>
        <dbReference type="ARBA" id="ARBA00022801"/>
    </source>
</evidence>
<dbReference type="EMBL" id="LJRC01000051">
    <property type="protein sequence ID" value="KPY39767.1"/>
    <property type="molecule type" value="Genomic_DNA"/>
</dbReference>
<dbReference type="Gene3D" id="3.40.50.1820">
    <property type="entry name" value="alpha/beta hydrolase"/>
    <property type="match status" value="1"/>
</dbReference>
<proteinExistence type="inferred from homology"/>
<reference evidence="4 5" key="1">
    <citation type="submission" date="2015-09" db="EMBL/GenBank/DDBJ databases">
        <title>Genome announcement of multiple Pseudomonas syringae strains.</title>
        <authorList>
            <person name="Thakur S."/>
            <person name="Wang P.W."/>
            <person name="Gong Y."/>
            <person name="Weir B.S."/>
            <person name="Guttman D.S."/>
        </authorList>
    </citation>
    <scope>NUCLEOTIDE SEQUENCE [LARGE SCALE GENOMIC DNA]</scope>
    <source>
        <strain evidence="4 5">ICMP3956</strain>
    </source>
</reference>
<evidence type="ECO:0000313" key="5">
    <source>
        <dbReference type="Proteomes" id="UP000050562"/>
    </source>
</evidence>
<evidence type="ECO:0000259" key="3">
    <source>
        <dbReference type="Pfam" id="PF07859"/>
    </source>
</evidence>
<dbReference type="InterPro" id="IPR013094">
    <property type="entry name" value="AB_hydrolase_3"/>
</dbReference>
<comment type="caution">
    <text evidence="4">The sequence shown here is derived from an EMBL/GenBank/DDBJ whole genome shotgun (WGS) entry which is preliminary data.</text>
</comment>
<dbReference type="Proteomes" id="UP000050562">
    <property type="component" value="Unassembled WGS sequence"/>
</dbReference>